<reference evidence="2 3" key="1">
    <citation type="submission" date="2017-04" db="EMBL/GenBank/DDBJ databases">
        <title>Draft genome sequence of Tuber borchii Vittad., a whitish edible truffle.</title>
        <authorList>
            <consortium name="DOE Joint Genome Institute"/>
            <person name="Murat C."/>
            <person name="Kuo A."/>
            <person name="Barry K.W."/>
            <person name="Clum A."/>
            <person name="Dockter R.B."/>
            <person name="Fauchery L."/>
            <person name="Iotti M."/>
            <person name="Kohler A."/>
            <person name="Labutti K."/>
            <person name="Lindquist E.A."/>
            <person name="Lipzen A."/>
            <person name="Ohm R.A."/>
            <person name="Wang M."/>
            <person name="Grigoriev I.V."/>
            <person name="Zambonelli A."/>
            <person name="Martin F.M."/>
        </authorList>
    </citation>
    <scope>NUCLEOTIDE SEQUENCE [LARGE SCALE GENOMIC DNA]</scope>
    <source>
        <strain evidence="2 3">Tbo3840</strain>
    </source>
</reference>
<comment type="caution">
    <text evidence="2">The sequence shown here is derived from an EMBL/GenBank/DDBJ whole genome shotgun (WGS) entry which is preliminary data.</text>
</comment>
<evidence type="ECO:0000256" key="1">
    <source>
        <dbReference type="SAM" id="MobiDB-lite"/>
    </source>
</evidence>
<dbReference type="AlphaFoldDB" id="A0A2T7A9J3"/>
<feature type="region of interest" description="Disordered" evidence="1">
    <location>
        <begin position="526"/>
        <end position="562"/>
    </location>
</feature>
<keyword evidence="3" id="KW-1185">Reference proteome</keyword>
<feature type="region of interest" description="Disordered" evidence="1">
    <location>
        <begin position="490"/>
        <end position="511"/>
    </location>
</feature>
<feature type="compositionally biased region" description="Basic and acidic residues" evidence="1">
    <location>
        <begin position="1"/>
        <end position="10"/>
    </location>
</feature>
<evidence type="ECO:0000313" key="3">
    <source>
        <dbReference type="Proteomes" id="UP000244722"/>
    </source>
</evidence>
<dbReference type="Proteomes" id="UP000244722">
    <property type="component" value="Unassembled WGS sequence"/>
</dbReference>
<organism evidence="2 3">
    <name type="scientific">Tuber borchii</name>
    <name type="common">White truffle</name>
    <dbReference type="NCBI Taxonomy" id="42251"/>
    <lineage>
        <taxon>Eukaryota</taxon>
        <taxon>Fungi</taxon>
        <taxon>Dikarya</taxon>
        <taxon>Ascomycota</taxon>
        <taxon>Pezizomycotina</taxon>
        <taxon>Pezizomycetes</taxon>
        <taxon>Pezizales</taxon>
        <taxon>Tuberaceae</taxon>
        <taxon>Tuber</taxon>
    </lineage>
</organism>
<feature type="region of interest" description="Disordered" evidence="1">
    <location>
        <begin position="596"/>
        <end position="621"/>
    </location>
</feature>
<feature type="region of interest" description="Disordered" evidence="1">
    <location>
        <begin position="1"/>
        <end position="33"/>
    </location>
</feature>
<dbReference type="EMBL" id="NESQ01000001">
    <property type="protein sequence ID" value="PUU84408.1"/>
    <property type="molecule type" value="Genomic_DNA"/>
</dbReference>
<dbReference type="OrthoDB" id="5421638at2759"/>
<protein>
    <submittedName>
        <fullName evidence="2">Uncharacterized protein</fullName>
    </submittedName>
</protein>
<gene>
    <name evidence="2" type="ORF">B9Z19DRAFT_1060273</name>
</gene>
<proteinExistence type="predicted"/>
<name>A0A2T7A9J3_TUBBO</name>
<sequence length="791" mass="89937">MSISRDRISNKAEVTFSRQDSRYNPTPEEQSISQMREDLGDHRIVNLPLSGARVLGAAPAPNPEKGGTQNTKMALEGDHLEAWGALFDPSLVIDRSDGLGQGQSYRIGPNYQPISAPRFPFKRPGYLFRSGSEPGLHPIPRSLLGVPGPRITSDSLNPRTSLQIRNDPNKAAPPATPQNQPGAFRTRPARSGIPLGRVIWHTGNLITANQDFYDYIKSKTATNQSVDPPTPNVGTTENRIIQPAPKPITTTNVSPKTESHQSIDIASHKPELQKFVDAAPTTVSGTSDAEARQDLASQSVAVVGAEMPNQKTSEISQEAFQFALKTTSKKLRAVSEAGVFESRPSIDLPAMFGWLENEMQLTARALLGCSPNSHDYDIKAIFNKTRLKALADKINEADNHLSEEMKKMYQFKASLQDIKSRSKKMEDDFLRIKTEHDEFVVKQKRIAEIEADKKAADELAQRNWLEEQRQMALEKEKLLQEKQRIEEKQQLEKRRQEEKHQEEHRQEELKEKARLEAELLKEQRLERARLEKQRPEKRQQEGPLQGDEHPQKEKQRGLDRLRYEKQQLIEKHRLDKLLNDERIKAEQMEVRRLAAQRMEDQLSKERQEKKHAQNEPENVLARERLGGSQAMGIDNLNEYPDPYGRGRIEAENAHERFREITQVRSGHFKESPSTRTPLKEVSHHLGTQLAAEGERETAVPKESSDLDNGKINSPLFPYKLHLQLTPLFEIPPITAWVGRLTDPTVEIEKAIRQHLSDDELKVLKKVEAYKQFLARATDHHTRKLAKDSGRQ</sequence>
<evidence type="ECO:0000313" key="2">
    <source>
        <dbReference type="EMBL" id="PUU84408.1"/>
    </source>
</evidence>
<accession>A0A2T7A9J3</accession>
<feature type="compositionally biased region" description="Polar residues" evidence="1">
    <location>
        <begin position="152"/>
        <end position="166"/>
    </location>
</feature>
<dbReference type="STRING" id="42251.A0A2T7A9J3"/>
<feature type="compositionally biased region" description="Polar residues" evidence="1">
    <location>
        <begin position="16"/>
        <end position="33"/>
    </location>
</feature>
<feature type="region of interest" description="Disordered" evidence="1">
    <location>
        <begin position="139"/>
        <end position="190"/>
    </location>
</feature>